<feature type="domain" description="Protein kinase" evidence="7">
    <location>
        <begin position="151"/>
        <end position="448"/>
    </location>
</feature>
<evidence type="ECO:0000256" key="4">
    <source>
        <dbReference type="PROSITE-ProRule" id="PRU10141"/>
    </source>
</evidence>
<feature type="domain" description="FHA" evidence="6">
    <location>
        <begin position="40"/>
        <end position="99"/>
    </location>
</feature>
<accession>A0A8J8W4D4</accession>
<dbReference type="Proteomes" id="UP000631181">
    <property type="component" value="Unassembled WGS sequence"/>
</dbReference>
<dbReference type="Gene3D" id="3.30.200.20">
    <property type="entry name" value="Phosphorylase Kinase, domain 1"/>
    <property type="match status" value="1"/>
</dbReference>
<keyword evidence="2 4" id="KW-0547">Nucleotide-binding</keyword>
<comment type="similarity">
    <text evidence="1">Belongs to the protein kinase superfamily. CAMK Ser/Thr protein kinase family. CHEK2 subfamily.</text>
</comment>
<evidence type="ECO:0000313" key="8">
    <source>
        <dbReference type="EMBL" id="KAF7716720.1"/>
    </source>
</evidence>
<name>A0A8J8W4D4_9EURO</name>
<dbReference type="EMBL" id="WIWV01000036">
    <property type="protein sequence ID" value="KAF7716720.1"/>
    <property type="molecule type" value="Genomic_DNA"/>
</dbReference>
<dbReference type="SUPFAM" id="SSF49879">
    <property type="entry name" value="SMAD/FHA domain"/>
    <property type="match status" value="1"/>
</dbReference>
<protein>
    <submittedName>
        <fullName evidence="8">Uncharacterized protein</fullName>
    </submittedName>
</protein>
<dbReference type="Pfam" id="PF00498">
    <property type="entry name" value="FHA"/>
    <property type="match status" value="1"/>
</dbReference>
<dbReference type="OrthoDB" id="74764at2759"/>
<evidence type="ECO:0000259" key="7">
    <source>
        <dbReference type="PROSITE" id="PS50011"/>
    </source>
</evidence>
<dbReference type="InterPro" id="IPR000719">
    <property type="entry name" value="Prot_kinase_dom"/>
</dbReference>
<comment type="caution">
    <text evidence="8">The sequence shown here is derived from an EMBL/GenBank/DDBJ whole genome shotgun (WGS) entry which is preliminary data.</text>
</comment>
<proteinExistence type="inferred from homology"/>
<dbReference type="SUPFAM" id="SSF56112">
    <property type="entry name" value="Protein kinase-like (PK-like)"/>
    <property type="match status" value="1"/>
</dbReference>
<evidence type="ECO:0000259" key="6">
    <source>
        <dbReference type="PROSITE" id="PS50006"/>
    </source>
</evidence>
<dbReference type="AlphaFoldDB" id="A0A8J8W4D4"/>
<dbReference type="Gene3D" id="1.10.510.10">
    <property type="entry name" value="Transferase(Phosphotransferase) domain 1"/>
    <property type="match status" value="1"/>
</dbReference>
<evidence type="ECO:0000256" key="5">
    <source>
        <dbReference type="SAM" id="MobiDB-lite"/>
    </source>
</evidence>
<feature type="binding site" evidence="4">
    <location>
        <position position="180"/>
    </location>
    <ligand>
        <name>ATP</name>
        <dbReference type="ChEBI" id="CHEBI:30616"/>
    </ligand>
</feature>
<dbReference type="GO" id="GO:0004672">
    <property type="term" value="F:protein kinase activity"/>
    <property type="evidence" value="ECO:0007669"/>
    <property type="project" value="InterPro"/>
</dbReference>
<dbReference type="InterPro" id="IPR000253">
    <property type="entry name" value="FHA_dom"/>
</dbReference>
<dbReference type="InterPro" id="IPR008984">
    <property type="entry name" value="SMAD_FHA_dom_sf"/>
</dbReference>
<organism evidence="8 9">
    <name type="scientific">Penicillium ucsense</name>
    <dbReference type="NCBI Taxonomy" id="2839758"/>
    <lineage>
        <taxon>Eukaryota</taxon>
        <taxon>Fungi</taxon>
        <taxon>Dikarya</taxon>
        <taxon>Ascomycota</taxon>
        <taxon>Pezizomycotina</taxon>
        <taxon>Eurotiomycetes</taxon>
        <taxon>Eurotiomycetidae</taxon>
        <taxon>Eurotiales</taxon>
        <taxon>Aspergillaceae</taxon>
        <taxon>Penicillium</taxon>
    </lineage>
</organism>
<sequence>MASATYLAQDVGIHVGSLTLQDPDTQQVVTTVEVYSNIEVFVGRDAKRCQIHVASPFVSSRHVRIYTVVYDAGDLENVPPLVYAEDLSTNGTYWNSHVMRKGYASSLLSDGDTLEIAGHSQIHFKSAFASKGSQLTPLQQVEMEKFGDQYAVTPRLLGSGAFGKVYMAYDVKTGQQFACKVVDLEAVAAPARVNLSEEEESKFFARKSRLFAKIKRATKKTGKSKSPVMRQVEMQRQEALLLAGLSHPNILRVERVFQSSKTIFMLTELVTYGDLYSFLRKNGDRLQEDTAALIIRQVLLAVEYLHDRQIVHRDIKPDNILVTSLENGGRVVLADFGCAKRMNQGCQRMNSLVGTREYCAPELQPVREKGYSKAVDMWAIGCTAAVLLVGDVHYNQFNRSYERAGAMLEADMEALRISLRPKDFMQRLLDVDESSRMDVKQALQHEWFTHASQAGWFIEKYHDAVEDWTPHVIGESIVVDLDSCQKDSDSMCAGPVSEVDCAPSGPEETPKLMDECRSREVTDSSWEDLGVSRPQPLNASTTSMPQMPNLVSFPPKEEVPQIYALEVEKDVEVESDGYEFVSKVKREHVDRHRHRVERKFLYVSTFDGLSGERSAAQIESMIHTKDAIAKSTFTVAAADGLGRSSLIPRGDRARANPGQGGPSASKRPFRDESDDLGQVYEEVYNPITGKRKRLAYGRDVELLDRLL</sequence>
<dbReference type="Pfam" id="PF00069">
    <property type="entry name" value="Pkinase"/>
    <property type="match status" value="1"/>
</dbReference>
<dbReference type="InterPro" id="IPR017441">
    <property type="entry name" value="Protein_kinase_ATP_BS"/>
</dbReference>
<dbReference type="InterPro" id="IPR008271">
    <property type="entry name" value="Ser/Thr_kinase_AS"/>
</dbReference>
<dbReference type="PROSITE" id="PS00107">
    <property type="entry name" value="PROTEIN_KINASE_ATP"/>
    <property type="match status" value="1"/>
</dbReference>
<gene>
    <name evidence="8" type="ORF">PECM_005220</name>
</gene>
<dbReference type="Gene3D" id="2.60.200.20">
    <property type="match status" value="1"/>
</dbReference>
<dbReference type="InterPro" id="IPR011009">
    <property type="entry name" value="Kinase-like_dom_sf"/>
</dbReference>
<dbReference type="PANTHER" id="PTHR24347">
    <property type="entry name" value="SERINE/THREONINE-PROTEIN KINASE"/>
    <property type="match status" value="1"/>
</dbReference>
<evidence type="ECO:0000256" key="1">
    <source>
        <dbReference type="ARBA" id="ARBA00005575"/>
    </source>
</evidence>
<dbReference type="PROSITE" id="PS50006">
    <property type="entry name" value="FHA_DOMAIN"/>
    <property type="match status" value="1"/>
</dbReference>
<evidence type="ECO:0000256" key="2">
    <source>
        <dbReference type="ARBA" id="ARBA00022741"/>
    </source>
</evidence>
<dbReference type="SMART" id="SM00220">
    <property type="entry name" value="S_TKc"/>
    <property type="match status" value="1"/>
</dbReference>
<feature type="region of interest" description="Disordered" evidence="5">
    <location>
        <begin position="646"/>
        <end position="672"/>
    </location>
</feature>
<evidence type="ECO:0000256" key="3">
    <source>
        <dbReference type="ARBA" id="ARBA00022840"/>
    </source>
</evidence>
<dbReference type="PROSITE" id="PS00108">
    <property type="entry name" value="PROTEIN_KINASE_ST"/>
    <property type="match status" value="1"/>
</dbReference>
<evidence type="ECO:0000313" key="9">
    <source>
        <dbReference type="Proteomes" id="UP000631181"/>
    </source>
</evidence>
<keyword evidence="3 4" id="KW-0067">ATP-binding</keyword>
<keyword evidence="9" id="KW-1185">Reference proteome</keyword>
<reference evidence="8" key="1">
    <citation type="journal article" date="2020" name="Front. Microbiol.">
        <title>Gene regulatory networks of Penicillium echinulatum 2HH and Penicillium oxalicum 114-2 inferred by a computational biology approach.</title>
        <authorList>
            <person name="Lenz A.R."/>
            <person name="Galan-Vasquez E."/>
            <person name="Balbinot E."/>
            <person name="De Abreu F.P."/>
            <person name="De Oliveira N.S."/>
            <person name="Da Rosa L.O."/>
            <person name="De Avila E Silva S."/>
            <person name="Camassola M."/>
            <person name="Dillon A.J.P."/>
            <person name="Perez-Rueda E."/>
        </authorList>
    </citation>
    <scope>NUCLEOTIDE SEQUENCE</scope>
    <source>
        <strain evidence="8">S1M29</strain>
    </source>
</reference>
<dbReference type="SMART" id="SM00240">
    <property type="entry name" value="FHA"/>
    <property type="match status" value="1"/>
</dbReference>
<dbReference type="CDD" id="cd22670">
    <property type="entry name" value="FHA_MEK1-like"/>
    <property type="match status" value="1"/>
</dbReference>
<dbReference type="GO" id="GO:0005524">
    <property type="term" value="F:ATP binding"/>
    <property type="evidence" value="ECO:0007669"/>
    <property type="project" value="UniProtKB-UniRule"/>
</dbReference>
<dbReference type="PROSITE" id="PS50011">
    <property type="entry name" value="PROTEIN_KINASE_DOM"/>
    <property type="match status" value="1"/>
</dbReference>